<feature type="domain" description="BPTI/Kunitz inhibitor" evidence="7">
    <location>
        <begin position="409"/>
        <end position="459"/>
    </location>
</feature>
<dbReference type="PROSITE" id="PS50279">
    <property type="entry name" value="BPTI_KUNITZ_2"/>
    <property type="match status" value="5"/>
</dbReference>
<evidence type="ECO:0000256" key="4">
    <source>
        <dbReference type="ARBA" id="ARBA00022729"/>
    </source>
</evidence>
<keyword evidence="4" id="KW-0732">Signal</keyword>
<dbReference type="GO" id="GO:0004867">
    <property type="term" value="F:serine-type endopeptidase inhibitor activity"/>
    <property type="evidence" value="ECO:0007669"/>
    <property type="project" value="UniProtKB-KW"/>
</dbReference>
<dbReference type="SUPFAM" id="SSF57362">
    <property type="entry name" value="BPTI-like"/>
    <property type="match status" value="5"/>
</dbReference>
<gene>
    <name evidence="8" type="ORF">JTE90_026061</name>
</gene>
<dbReference type="CDD" id="cd19941">
    <property type="entry name" value="TIL"/>
    <property type="match status" value="1"/>
</dbReference>
<name>A0AAV6UDT8_9ARAC</name>
<dbReference type="InterPro" id="IPR002223">
    <property type="entry name" value="Kunitz_BPTI"/>
</dbReference>
<keyword evidence="2" id="KW-0964">Secreted</keyword>
<dbReference type="GO" id="GO:0005615">
    <property type="term" value="C:extracellular space"/>
    <property type="evidence" value="ECO:0007669"/>
    <property type="project" value="TreeGrafter"/>
</dbReference>
<evidence type="ECO:0000256" key="1">
    <source>
        <dbReference type="ARBA" id="ARBA00004613"/>
    </source>
</evidence>
<feature type="domain" description="BPTI/Kunitz inhibitor" evidence="7">
    <location>
        <begin position="36"/>
        <end position="86"/>
    </location>
</feature>
<proteinExistence type="predicted"/>
<evidence type="ECO:0000313" key="9">
    <source>
        <dbReference type="Proteomes" id="UP000827092"/>
    </source>
</evidence>
<reference evidence="8 9" key="1">
    <citation type="journal article" date="2022" name="Nat. Ecol. Evol.">
        <title>A masculinizing supergene underlies an exaggerated male reproductive morph in a spider.</title>
        <authorList>
            <person name="Hendrickx F."/>
            <person name="De Corte Z."/>
            <person name="Sonet G."/>
            <person name="Van Belleghem S.M."/>
            <person name="Kostlbacher S."/>
            <person name="Vangestel C."/>
        </authorList>
    </citation>
    <scope>NUCLEOTIDE SEQUENCE [LARGE SCALE GENOMIC DNA]</scope>
    <source>
        <strain evidence="8">W744_W776</strain>
    </source>
</reference>
<organism evidence="8 9">
    <name type="scientific">Oedothorax gibbosus</name>
    <dbReference type="NCBI Taxonomy" id="931172"/>
    <lineage>
        <taxon>Eukaryota</taxon>
        <taxon>Metazoa</taxon>
        <taxon>Ecdysozoa</taxon>
        <taxon>Arthropoda</taxon>
        <taxon>Chelicerata</taxon>
        <taxon>Arachnida</taxon>
        <taxon>Araneae</taxon>
        <taxon>Araneomorphae</taxon>
        <taxon>Entelegynae</taxon>
        <taxon>Araneoidea</taxon>
        <taxon>Linyphiidae</taxon>
        <taxon>Erigoninae</taxon>
        <taxon>Oedothorax</taxon>
    </lineage>
</organism>
<keyword evidence="9" id="KW-1185">Reference proteome</keyword>
<evidence type="ECO:0000256" key="5">
    <source>
        <dbReference type="ARBA" id="ARBA00022900"/>
    </source>
</evidence>
<dbReference type="PROSITE" id="PS00280">
    <property type="entry name" value="BPTI_KUNITZ_1"/>
    <property type="match status" value="3"/>
</dbReference>
<dbReference type="Pfam" id="PF00014">
    <property type="entry name" value="Kunitz_BPTI"/>
    <property type="match status" value="5"/>
</dbReference>
<keyword evidence="5" id="KW-0722">Serine protease inhibitor</keyword>
<accession>A0AAV6UDT8</accession>
<evidence type="ECO:0000256" key="3">
    <source>
        <dbReference type="ARBA" id="ARBA00022690"/>
    </source>
</evidence>
<keyword evidence="6" id="KW-1015">Disulfide bond</keyword>
<keyword evidence="3" id="KW-0646">Protease inhibitor</keyword>
<protein>
    <recommendedName>
        <fullName evidence="7">BPTI/Kunitz inhibitor domain-containing protein</fullName>
    </recommendedName>
</protein>
<dbReference type="EMBL" id="JAFNEN010000490">
    <property type="protein sequence ID" value="KAG8181903.1"/>
    <property type="molecule type" value="Genomic_DNA"/>
</dbReference>
<dbReference type="InterPro" id="IPR020901">
    <property type="entry name" value="Prtase_inh_Kunz-CS"/>
</dbReference>
<dbReference type="CDD" id="cd00109">
    <property type="entry name" value="Kunitz-type"/>
    <property type="match status" value="5"/>
</dbReference>
<dbReference type="AlphaFoldDB" id="A0AAV6UDT8"/>
<evidence type="ECO:0000259" key="7">
    <source>
        <dbReference type="PROSITE" id="PS50279"/>
    </source>
</evidence>
<comment type="subcellular location">
    <subcellularLocation>
        <location evidence="1">Secreted</location>
    </subcellularLocation>
</comment>
<feature type="domain" description="BPTI/Kunitz inhibitor" evidence="7">
    <location>
        <begin position="102"/>
        <end position="152"/>
    </location>
</feature>
<dbReference type="Proteomes" id="UP000827092">
    <property type="component" value="Unassembled WGS sequence"/>
</dbReference>
<dbReference type="PRINTS" id="PR00759">
    <property type="entry name" value="BASICPTASE"/>
</dbReference>
<feature type="domain" description="BPTI/Kunitz inhibitor" evidence="7">
    <location>
        <begin position="248"/>
        <end position="298"/>
    </location>
</feature>
<evidence type="ECO:0000256" key="2">
    <source>
        <dbReference type="ARBA" id="ARBA00022525"/>
    </source>
</evidence>
<dbReference type="InterPro" id="IPR050098">
    <property type="entry name" value="TFPI/VKTCI-like"/>
</dbReference>
<evidence type="ECO:0000313" key="8">
    <source>
        <dbReference type="EMBL" id="KAG8181903.1"/>
    </source>
</evidence>
<dbReference type="PANTHER" id="PTHR10083:SF374">
    <property type="entry name" value="BPTI_KUNITZ INHIBITOR DOMAIN-CONTAINING PROTEIN"/>
    <property type="match status" value="1"/>
</dbReference>
<evidence type="ECO:0000256" key="6">
    <source>
        <dbReference type="ARBA" id="ARBA00023157"/>
    </source>
</evidence>
<dbReference type="PANTHER" id="PTHR10083">
    <property type="entry name" value="KUNITZ-TYPE PROTEASE INHIBITOR-RELATED"/>
    <property type="match status" value="1"/>
</dbReference>
<feature type="domain" description="BPTI/Kunitz inhibitor" evidence="7">
    <location>
        <begin position="169"/>
        <end position="219"/>
    </location>
</feature>
<dbReference type="Gene3D" id="4.10.410.10">
    <property type="entry name" value="Pancreatic trypsin inhibitor Kunitz domain"/>
    <property type="match status" value="5"/>
</dbReference>
<dbReference type="SMART" id="SM00131">
    <property type="entry name" value="KU"/>
    <property type="match status" value="5"/>
</dbReference>
<comment type="caution">
    <text evidence="8">The sequence shown here is derived from an EMBL/GenBank/DDBJ whole genome shotgun (WGS) entry which is preliminary data.</text>
</comment>
<dbReference type="FunFam" id="4.10.410.10:FF:000020">
    <property type="entry name" value="Collagen, type VI, alpha 3"/>
    <property type="match status" value="2"/>
</dbReference>
<sequence>MTVLFIRLYNITHIQTFTQISPTARKDSPGVPIDVCNLRSQRGTCKNNIRRYFYHSFTGKCFEFIYSGCNGNENNFLTAEECMQRCGRTATQGLPVSQGNVCSFLPDRGNCRGNSYRYYYDKKEGKCMPFFYGGCSGNANRFVTEQECLQRCGNKEGVTTQSLPKVDKCSLQPERGSCRYFIRYYYFNTEKGTCEEFPYSGCDGNENRFSSEDLCMLACGRNKATTAVFTMTQTVEVEEESIDNTDTCDLPVARGTCNDNSQRYFFNNLSGQCVQFTYSGCGGNLNNFITEEGCQQRCGEVEGTEACVENEVYDTCGSACPLTCENYQQPPDICTLQCSNVVNNVGHSRLQDNQGSECPNQFSRKDKRMNGGYGQRILPQNSRKVESLVRALLTPQFRIISLSTGINPCEAEKSIGPCNQYKKMYYFNKSTGLCEEFTYSGCGGNGNSFLRKEYCDSRCVNKGQTT</sequence>
<dbReference type="InterPro" id="IPR036880">
    <property type="entry name" value="Kunitz_BPTI_sf"/>
</dbReference>